<dbReference type="InterPro" id="IPR001584">
    <property type="entry name" value="Integrase_cat-core"/>
</dbReference>
<dbReference type="PANTHER" id="PTHR37984:SF5">
    <property type="entry name" value="PROTEIN NYNRIN-LIKE"/>
    <property type="match status" value="1"/>
</dbReference>
<dbReference type="Gene3D" id="2.40.50.40">
    <property type="match status" value="1"/>
</dbReference>
<dbReference type="PROSITE" id="PS50994">
    <property type="entry name" value="INTEGRASE"/>
    <property type="match status" value="1"/>
</dbReference>
<feature type="coiled-coil region" evidence="1">
    <location>
        <begin position="104"/>
        <end position="135"/>
    </location>
</feature>
<dbReference type="OrthoDB" id="674670at2759"/>
<dbReference type="AlphaFoldDB" id="A0A9D5CXA7"/>
<organism evidence="3 4">
    <name type="scientific">Dioscorea zingiberensis</name>
    <dbReference type="NCBI Taxonomy" id="325984"/>
    <lineage>
        <taxon>Eukaryota</taxon>
        <taxon>Viridiplantae</taxon>
        <taxon>Streptophyta</taxon>
        <taxon>Embryophyta</taxon>
        <taxon>Tracheophyta</taxon>
        <taxon>Spermatophyta</taxon>
        <taxon>Magnoliopsida</taxon>
        <taxon>Liliopsida</taxon>
        <taxon>Dioscoreales</taxon>
        <taxon>Dioscoreaceae</taxon>
        <taxon>Dioscorea</taxon>
    </lineage>
</organism>
<dbReference type="GO" id="GO:0003676">
    <property type="term" value="F:nucleic acid binding"/>
    <property type="evidence" value="ECO:0007669"/>
    <property type="project" value="InterPro"/>
</dbReference>
<dbReference type="InterPro" id="IPR036397">
    <property type="entry name" value="RNaseH_sf"/>
</dbReference>
<comment type="caution">
    <text evidence="3">The sequence shown here is derived from an EMBL/GenBank/DDBJ whole genome shotgun (WGS) entry which is preliminary data.</text>
</comment>
<dbReference type="Pfam" id="PF24626">
    <property type="entry name" value="SH3_Tf2-1"/>
    <property type="match status" value="1"/>
</dbReference>
<keyword evidence="4" id="KW-1185">Reference proteome</keyword>
<name>A0A9D5CXA7_9LILI</name>
<dbReference type="GO" id="GO:0015074">
    <property type="term" value="P:DNA integration"/>
    <property type="evidence" value="ECO:0007669"/>
    <property type="project" value="InterPro"/>
</dbReference>
<dbReference type="Pfam" id="PF00385">
    <property type="entry name" value="Chromo"/>
    <property type="match status" value="1"/>
</dbReference>
<dbReference type="InterPro" id="IPR056924">
    <property type="entry name" value="SH3_Tf2-1"/>
</dbReference>
<dbReference type="InterPro" id="IPR016197">
    <property type="entry name" value="Chromo-like_dom_sf"/>
</dbReference>
<feature type="domain" description="Integrase catalytic" evidence="2">
    <location>
        <begin position="1"/>
        <end position="83"/>
    </location>
</feature>
<keyword evidence="1" id="KW-0175">Coiled coil</keyword>
<gene>
    <name evidence="3" type="ORF">J5N97_009506</name>
</gene>
<evidence type="ECO:0000313" key="4">
    <source>
        <dbReference type="Proteomes" id="UP001085076"/>
    </source>
</evidence>
<dbReference type="SUPFAM" id="SSF53098">
    <property type="entry name" value="Ribonuclease H-like"/>
    <property type="match status" value="1"/>
</dbReference>
<evidence type="ECO:0000256" key="1">
    <source>
        <dbReference type="SAM" id="Coils"/>
    </source>
</evidence>
<evidence type="ECO:0000259" key="2">
    <source>
        <dbReference type="PROSITE" id="PS50994"/>
    </source>
</evidence>
<reference evidence="3" key="1">
    <citation type="submission" date="2021-03" db="EMBL/GenBank/DDBJ databases">
        <authorList>
            <person name="Li Z."/>
            <person name="Yang C."/>
        </authorList>
    </citation>
    <scope>NUCLEOTIDE SEQUENCE</scope>
    <source>
        <strain evidence="3">Dzin_1.0</strain>
        <tissue evidence="3">Leaf</tissue>
    </source>
</reference>
<protein>
    <recommendedName>
        <fullName evidence="2">Integrase catalytic domain-containing protein</fullName>
    </recommendedName>
</protein>
<sequence length="274" mass="31471">MSTFWKEFFKLQGVELKHSSAYHPQTDGQSEVVNRCLECYLRCMTGNIPKSWSSWLSLAEFWYNTSYHTATKMTPFQALYGITPPIHLPYFPRDSSIASVDTTLKDREAVIQLLKQQLTKAQHRMKQQADKHRTERSFNVGDKVYLKLQPYSQNSVVARKVPKLAAKYYGPYEVVDKIGAVAYKLNLPASSAIHPVFHVSLLKKSVAEHPITRALPSTSLPDTIQKPMAILDRRMVKRGNQPATKWLINWENQSPAEATWEFAEEIQLRFPDFP</sequence>
<dbReference type="PANTHER" id="PTHR37984">
    <property type="entry name" value="PROTEIN CBG26694"/>
    <property type="match status" value="1"/>
</dbReference>
<dbReference type="InterPro" id="IPR012337">
    <property type="entry name" value="RNaseH-like_sf"/>
</dbReference>
<reference evidence="3" key="2">
    <citation type="journal article" date="2022" name="Hortic Res">
        <title>The genome of Dioscorea zingiberensis sheds light on the biosynthesis, origin and evolution of the medicinally important diosgenin saponins.</title>
        <authorList>
            <person name="Li Y."/>
            <person name="Tan C."/>
            <person name="Li Z."/>
            <person name="Guo J."/>
            <person name="Li S."/>
            <person name="Chen X."/>
            <person name="Wang C."/>
            <person name="Dai X."/>
            <person name="Yang H."/>
            <person name="Song W."/>
            <person name="Hou L."/>
            <person name="Xu J."/>
            <person name="Tong Z."/>
            <person name="Xu A."/>
            <person name="Yuan X."/>
            <person name="Wang W."/>
            <person name="Yang Q."/>
            <person name="Chen L."/>
            <person name="Sun Z."/>
            <person name="Wang K."/>
            <person name="Pan B."/>
            <person name="Chen J."/>
            <person name="Bao Y."/>
            <person name="Liu F."/>
            <person name="Qi X."/>
            <person name="Gang D.R."/>
            <person name="Wen J."/>
            <person name="Li J."/>
        </authorList>
    </citation>
    <scope>NUCLEOTIDE SEQUENCE</scope>
    <source>
        <strain evidence="3">Dzin_1.0</strain>
    </source>
</reference>
<dbReference type="InterPro" id="IPR050951">
    <property type="entry name" value="Retrovirus_Pol_polyprotein"/>
</dbReference>
<dbReference type="Gene3D" id="3.30.420.10">
    <property type="entry name" value="Ribonuclease H-like superfamily/Ribonuclease H"/>
    <property type="match status" value="1"/>
</dbReference>
<evidence type="ECO:0000313" key="3">
    <source>
        <dbReference type="EMBL" id="KAJ0981251.1"/>
    </source>
</evidence>
<proteinExistence type="predicted"/>
<dbReference type="EMBL" id="JAGGNH010000002">
    <property type="protein sequence ID" value="KAJ0981251.1"/>
    <property type="molecule type" value="Genomic_DNA"/>
</dbReference>
<dbReference type="Proteomes" id="UP001085076">
    <property type="component" value="Miscellaneous, Linkage group lg02"/>
</dbReference>
<dbReference type="InterPro" id="IPR023780">
    <property type="entry name" value="Chromo_domain"/>
</dbReference>
<dbReference type="SUPFAM" id="SSF54160">
    <property type="entry name" value="Chromo domain-like"/>
    <property type="match status" value="1"/>
</dbReference>
<accession>A0A9D5CXA7</accession>